<dbReference type="PATRIC" id="fig|1703770.3.peg.1531"/>
<sequence>MSLLDRLNERQREAVAHHGGPLLILAGAGSGKTRVLTHRIAYLIKEMGVRPHRIIAVTFTNKAAEEMKGRVRELIGRRELGLWIGTFHAMCARMLRRDGTPLGFSSNFSIYDEGEQVSLIKRTMTALNISTTRYAPRAVLAYISRAKSDLVTPEEYLKFAAGPFERIVVKVYQAYQEGLRERNAMDFDDIIVHAVHLLRDHPAIGAQYAERFQHVLIDEYQDTNHAQYQLASLLSAKHRNICVVGDDDQSIYMWRGADIRNILEFERDFPEATVIRLEENYRSTKIILRAASSVVANNRGRKGKELWTRNDEGSEIILMEADDEEEEGYRVADEIERLTRGASLKLGELVVLYRTNAQSRALEDALRRAGLPYVIVGGVRFYERKEVKDVLAYLKVISNPRDTESLRRILNVPRRGIGEKTVQDLEAFARAEGITLLETIGRAGDLRTISSGRRDALVDLAGLIGRLSEVRHELDVGEIVARVLEESGYLKALKEEGTVEADARRENVEELLAAAVEFALTSDEPGLDSFLAQTSLVAEIDDWEEPADAVTLMTAHNAKGLEFPTVFVTGLEEGLFPHSSALYDPEEMEEERRLFYVAVTRACRSLYLAYAYRRRRGSNISYGEPSRFIDEIPPELIVWPEGHDPVGRETEDIDVHVGSVVRHPQWGLGKILAIEGSGDRAKATMVLVDGREKKVLLKYARLEPA</sequence>
<dbReference type="InterPro" id="IPR014016">
    <property type="entry name" value="UvrD-like_ATP-bd"/>
</dbReference>
<dbReference type="EC" id="5.6.2.4" evidence="9"/>
<comment type="similarity">
    <text evidence="1">Belongs to the helicase family. UvrD subfamily.</text>
</comment>
<feature type="domain" description="UvrD-like helicase C-terminal" evidence="13">
    <location>
        <begin position="285"/>
        <end position="560"/>
    </location>
</feature>
<comment type="caution">
    <text evidence="14">The sequence shown here is derived from an EMBL/GenBank/DDBJ whole genome shotgun (WGS) entry which is preliminary data.</text>
</comment>
<dbReference type="FunFam" id="1.10.486.10:FF:000003">
    <property type="entry name" value="ATP-dependent DNA helicase"/>
    <property type="match status" value="1"/>
</dbReference>
<dbReference type="SUPFAM" id="SSF52540">
    <property type="entry name" value="P-loop containing nucleoside triphosphate hydrolases"/>
    <property type="match status" value="1"/>
</dbReference>
<evidence type="ECO:0000313" key="14">
    <source>
        <dbReference type="EMBL" id="KPJ53715.1"/>
    </source>
</evidence>
<evidence type="ECO:0000256" key="4">
    <source>
        <dbReference type="ARBA" id="ARBA00022806"/>
    </source>
</evidence>
<dbReference type="PANTHER" id="PTHR11070">
    <property type="entry name" value="UVRD / RECB / PCRA DNA HELICASE FAMILY MEMBER"/>
    <property type="match status" value="1"/>
</dbReference>
<dbReference type="Pfam" id="PF00580">
    <property type="entry name" value="UvrD-helicase"/>
    <property type="match status" value="1"/>
</dbReference>
<dbReference type="AlphaFoldDB" id="A0A0S7WUL2"/>
<organism evidence="14 15">
    <name type="scientific">candidate division TA06 bacterium DG_24</name>
    <dbReference type="NCBI Taxonomy" id="1703770"/>
    <lineage>
        <taxon>Bacteria</taxon>
        <taxon>Bacteria division TA06</taxon>
    </lineage>
</organism>
<dbReference type="GO" id="GO:0033202">
    <property type="term" value="C:DNA helicase complex"/>
    <property type="evidence" value="ECO:0007669"/>
    <property type="project" value="TreeGrafter"/>
</dbReference>
<dbReference type="Gene3D" id="1.10.486.10">
    <property type="entry name" value="PCRA, domain 4"/>
    <property type="match status" value="1"/>
</dbReference>
<dbReference type="STRING" id="1703770.AMJ39_03585"/>
<dbReference type="PANTHER" id="PTHR11070:SF2">
    <property type="entry name" value="ATP-DEPENDENT DNA HELICASE SRS2"/>
    <property type="match status" value="1"/>
</dbReference>
<keyword evidence="3 11" id="KW-0378">Hydrolase</keyword>
<evidence type="ECO:0000256" key="5">
    <source>
        <dbReference type="ARBA" id="ARBA00022840"/>
    </source>
</evidence>
<dbReference type="PROSITE" id="PS51198">
    <property type="entry name" value="UVRD_HELICASE_ATP_BIND"/>
    <property type="match status" value="1"/>
</dbReference>
<keyword evidence="7" id="KW-0413">Isomerase</keyword>
<evidence type="ECO:0000256" key="9">
    <source>
        <dbReference type="ARBA" id="ARBA00034808"/>
    </source>
</evidence>
<dbReference type="GO" id="GO:0000725">
    <property type="term" value="P:recombinational repair"/>
    <property type="evidence" value="ECO:0007669"/>
    <property type="project" value="TreeGrafter"/>
</dbReference>
<evidence type="ECO:0000256" key="3">
    <source>
        <dbReference type="ARBA" id="ARBA00022801"/>
    </source>
</evidence>
<accession>A0A0S7WUL2</accession>
<dbReference type="GO" id="GO:0016887">
    <property type="term" value="F:ATP hydrolysis activity"/>
    <property type="evidence" value="ECO:0007669"/>
    <property type="project" value="RHEA"/>
</dbReference>
<keyword evidence="6" id="KW-0238">DNA-binding</keyword>
<protein>
    <recommendedName>
        <fullName evidence="9">DNA 3'-5' helicase</fullName>
        <ecNumber evidence="9">5.6.2.4</ecNumber>
    </recommendedName>
</protein>
<dbReference type="Gene3D" id="1.10.10.160">
    <property type="match status" value="1"/>
</dbReference>
<dbReference type="InterPro" id="IPR013986">
    <property type="entry name" value="DExx_box_DNA_helicase_dom_sf"/>
</dbReference>
<dbReference type="GO" id="GO:0005829">
    <property type="term" value="C:cytosol"/>
    <property type="evidence" value="ECO:0007669"/>
    <property type="project" value="TreeGrafter"/>
</dbReference>
<evidence type="ECO:0000256" key="2">
    <source>
        <dbReference type="ARBA" id="ARBA00022741"/>
    </source>
</evidence>
<comment type="catalytic activity">
    <reaction evidence="8">
        <text>Couples ATP hydrolysis with the unwinding of duplex DNA by translocating in the 3'-5' direction.</text>
        <dbReference type="EC" id="5.6.2.4"/>
    </reaction>
</comment>
<dbReference type="Proteomes" id="UP000052008">
    <property type="component" value="Unassembled WGS sequence"/>
</dbReference>
<dbReference type="GO" id="GO:0005524">
    <property type="term" value="F:ATP binding"/>
    <property type="evidence" value="ECO:0007669"/>
    <property type="project" value="UniProtKB-UniRule"/>
</dbReference>
<keyword evidence="2 11" id="KW-0547">Nucleotide-binding</keyword>
<dbReference type="CDD" id="cd18807">
    <property type="entry name" value="SF1_C_UvrD"/>
    <property type="match status" value="1"/>
</dbReference>
<dbReference type="EMBL" id="LIZS01000014">
    <property type="protein sequence ID" value="KPJ53715.1"/>
    <property type="molecule type" value="Genomic_DNA"/>
</dbReference>
<dbReference type="FunFam" id="1.10.10.160:FF:000001">
    <property type="entry name" value="ATP-dependent DNA helicase"/>
    <property type="match status" value="1"/>
</dbReference>
<comment type="catalytic activity">
    <reaction evidence="10">
        <text>ATP + H2O = ADP + phosphate + H(+)</text>
        <dbReference type="Rhea" id="RHEA:13065"/>
        <dbReference type="ChEBI" id="CHEBI:15377"/>
        <dbReference type="ChEBI" id="CHEBI:15378"/>
        <dbReference type="ChEBI" id="CHEBI:30616"/>
        <dbReference type="ChEBI" id="CHEBI:43474"/>
        <dbReference type="ChEBI" id="CHEBI:456216"/>
        <dbReference type="EC" id="5.6.2.4"/>
    </reaction>
</comment>
<evidence type="ECO:0000259" key="13">
    <source>
        <dbReference type="PROSITE" id="PS51217"/>
    </source>
</evidence>
<dbReference type="GO" id="GO:0043138">
    <property type="term" value="F:3'-5' DNA helicase activity"/>
    <property type="evidence" value="ECO:0007669"/>
    <property type="project" value="UniProtKB-EC"/>
</dbReference>
<dbReference type="CDD" id="cd17932">
    <property type="entry name" value="DEXQc_UvrD"/>
    <property type="match status" value="1"/>
</dbReference>
<dbReference type="GO" id="GO:0009314">
    <property type="term" value="P:response to radiation"/>
    <property type="evidence" value="ECO:0007669"/>
    <property type="project" value="UniProtKB-ARBA"/>
</dbReference>
<keyword evidence="4 11" id="KW-0347">Helicase</keyword>
<evidence type="ECO:0000256" key="7">
    <source>
        <dbReference type="ARBA" id="ARBA00023235"/>
    </source>
</evidence>
<evidence type="ECO:0000256" key="10">
    <source>
        <dbReference type="ARBA" id="ARBA00048988"/>
    </source>
</evidence>
<keyword evidence="5 11" id="KW-0067">ATP-binding</keyword>
<gene>
    <name evidence="14" type="ORF">AMJ39_03585</name>
</gene>
<dbReference type="Pfam" id="PF13361">
    <property type="entry name" value="UvrD_C"/>
    <property type="match status" value="1"/>
</dbReference>
<evidence type="ECO:0000256" key="11">
    <source>
        <dbReference type="PROSITE-ProRule" id="PRU00560"/>
    </source>
</evidence>
<feature type="binding site" evidence="11">
    <location>
        <begin position="26"/>
        <end position="33"/>
    </location>
    <ligand>
        <name>ATP</name>
        <dbReference type="ChEBI" id="CHEBI:30616"/>
    </ligand>
</feature>
<dbReference type="Gene3D" id="3.40.50.300">
    <property type="entry name" value="P-loop containing nucleotide triphosphate hydrolases"/>
    <property type="match status" value="2"/>
</dbReference>
<feature type="domain" description="UvrD-like helicase ATP-binding" evidence="12">
    <location>
        <begin position="5"/>
        <end position="284"/>
    </location>
</feature>
<name>A0A0S7WUL2_UNCT6</name>
<dbReference type="GO" id="GO:0003677">
    <property type="term" value="F:DNA binding"/>
    <property type="evidence" value="ECO:0007669"/>
    <property type="project" value="UniProtKB-KW"/>
</dbReference>
<evidence type="ECO:0000256" key="6">
    <source>
        <dbReference type="ARBA" id="ARBA00023125"/>
    </source>
</evidence>
<reference evidence="14 15" key="1">
    <citation type="journal article" date="2015" name="Microbiome">
        <title>Genomic resolution of linkages in carbon, nitrogen, and sulfur cycling among widespread estuary sediment bacteria.</title>
        <authorList>
            <person name="Baker B.J."/>
            <person name="Lazar C.S."/>
            <person name="Teske A.P."/>
            <person name="Dick G.J."/>
        </authorList>
    </citation>
    <scope>NUCLEOTIDE SEQUENCE [LARGE SCALE GENOMIC DNA]</scope>
    <source>
        <strain evidence="14">DG_24</strain>
    </source>
</reference>
<evidence type="ECO:0000256" key="8">
    <source>
        <dbReference type="ARBA" id="ARBA00034617"/>
    </source>
</evidence>
<evidence type="ECO:0000313" key="15">
    <source>
        <dbReference type="Proteomes" id="UP000052008"/>
    </source>
</evidence>
<proteinExistence type="inferred from homology"/>
<evidence type="ECO:0000259" key="12">
    <source>
        <dbReference type="PROSITE" id="PS51198"/>
    </source>
</evidence>
<dbReference type="InterPro" id="IPR000212">
    <property type="entry name" value="DNA_helicase_UvrD/REP"/>
</dbReference>
<evidence type="ECO:0000256" key="1">
    <source>
        <dbReference type="ARBA" id="ARBA00009922"/>
    </source>
</evidence>
<dbReference type="PROSITE" id="PS51217">
    <property type="entry name" value="UVRD_HELICASE_CTER"/>
    <property type="match status" value="1"/>
</dbReference>
<dbReference type="InterPro" id="IPR014017">
    <property type="entry name" value="DNA_helicase_UvrD-like_C"/>
</dbReference>
<dbReference type="InterPro" id="IPR027417">
    <property type="entry name" value="P-loop_NTPase"/>
</dbReference>